<name>A0A1F6DKA3_9BACT</name>
<dbReference type="SUPFAM" id="SSF50104">
    <property type="entry name" value="Translation proteins SH3-like domain"/>
    <property type="match status" value="1"/>
</dbReference>
<dbReference type="Pfam" id="PF00467">
    <property type="entry name" value="KOW"/>
    <property type="match status" value="1"/>
</dbReference>
<evidence type="ECO:0000256" key="2">
    <source>
        <dbReference type="ARBA" id="ARBA00022980"/>
    </source>
</evidence>
<dbReference type="NCBIfam" id="TIGR01079">
    <property type="entry name" value="rplX_bact"/>
    <property type="match status" value="1"/>
</dbReference>
<evidence type="ECO:0000256" key="6">
    <source>
        <dbReference type="RuleBase" id="RU003477"/>
    </source>
</evidence>
<comment type="function">
    <text evidence="5">One of the proteins that surrounds the polypeptide exit tunnel on the outside of the subunit.</text>
</comment>
<dbReference type="HAMAP" id="MF_01326_B">
    <property type="entry name" value="Ribosomal_uL24_B"/>
    <property type="match status" value="1"/>
</dbReference>
<dbReference type="InterPro" id="IPR041988">
    <property type="entry name" value="Ribosomal_uL24_KOW"/>
</dbReference>
<dbReference type="GO" id="GO:0003735">
    <property type="term" value="F:structural constituent of ribosome"/>
    <property type="evidence" value="ECO:0007669"/>
    <property type="project" value="InterPro"/>
</dbReference>
<accession>A0A1F6DKA3</accession>
<dbReference type="InterPro" id="IPR014722">
    <property type="entry name" value="Rib_uL2_dom2"/>
</dbReference>
<protein>
    <recommendedName>
        <fullName evidence="4 5">Large ribosomal subunit protein uL24</fullName>
    </recommendedName>
</protein>
<dbReference type="GO" id="GO:0005840">
    <property type="term" value="C:ribosome"/>
    <property type="evidence" value="ECO:0007669"/>
    <property type="project" value="UniProtKB-KW"/>
</dbReference>
<dbReference type="InterPro" id="IPR005825">
    <property type="entry name" value="Ribosomal_uL24_CS"/>
</dbReference>
<dbReference type="PROSITE" id="PS01108">
    <property type="entry name" value="RIBOSOMAL_L24"/>
    <property type="match status" value="1"/>
</dbReference>
<dbReference type="InterPro" id="IPR003256">
    <property type="entry name" value="Ribosomal_uL24"/>
</dbReference>
<comment type="caution">
    <text evidence="8">The sequence shown here is derived from an EMBL/GenBank/DDBJ whole genome shotgun (WGS) entry which is preliminary data.</text>
</comment>
<reference evidence="8 9" key="1">
    <citation type="journal article" date="2016" name="Nat. Commun.">
        <title>Thousands of microbial genomes shed light on interconnected biogeochemical processes in an aquifer system.</title>
        <authorList>
            <person name="Anantharaman K."/>
            <person name="Brown C.T."/>
            <person name="Hug L.A."/>
            <person name="Sharon I."/>
            <person name="Castelle C.J."/>
            <person name="Probst A.J."/>
            <person name="Thomas B.C."/>
            <person name="Singh A."/>
            <person name="Wilkins M.J."/>
            <person name="Karaoz U."/>
            <person name="Brodie E.L."/>
            <person name="Williams K.H."/>
            <person name="Hubbard S.S."/>
            <person name="Banfield J.F."/>
        </authorList>
    </citation>
    <scope>NUCLEOTIDE SEQUENCE [LARGE SCALE GENOMIC DNA]</scope>
</reference>
<proteinExistence type="inferred from homology"/>
<dbReference type="GO" id="GO:0019843">
    <property type="term" value="F:rRNA binding"/>
    <property type="evidence" value="ECO:0007669"/>
    <property type="project" value="UniProtKB-UniRule"/>
</dbReference>
<dbReference type="Gene3D" id="2.30.30.30">
    <property type="match status" value="1"/>
</dbReference>
<dbReference type="GO" id="GO:0006412">
    <property type="term" value="P:translation"/>
    <property type="evidence" value="ECO:0007669"/>
    <property type="project" value="UniProtKB-UniRule"/>
</dbReference>
<comment type="subunit">
    <text evidence="5">Part of the 50S ribosomal subunit.</text>
</comment>
<organism evidence="8 9">
    <name type="scientific">Candidatus Kaiserbacteria bacterium RIFCSPHIGHO2_02_FULL_54_22</name>
    <dbReference type="NCBI Taxonomy" id="1798495"/>
    <lineage>
        <taxon>Bacteria</taxon>
        <taxon>Candidatus Kaiseribacteriota</taxon>
    </lineage>
</organism>
<dbReference type="Proteomes" id="UP000178532">
    <property type="component" value="Unassembled WGS sequence"/>
</dbReference>
<feature type="domain" description="KOW" evidence="7">
    <location>
        <begin position="2"/>
        <end position="29"/>
    </location>
</feature>
<evidence type="ECO:0000313" key="8">
    <source>
        <dbReference type="EMBL" id="OGG61747.1"/>
    </source>
</evidence>
<comment type="function">
    <text evidence="5">One of two assembly initiator proteins, it binds directly to the 5'-end of the 23S rRNA, where it nucleates assembly of the 50S subunit.</text>
</comment>
<keyword evidence="5" id="KW-0699">rRNA-binding</keyword>
<dbReference type="InterPro" id="IPR005824">
    <property type="entry name" value="KOW"/>
</dbReference>
<evidence type="ECO:0000259" key="7">
    <source>
        <dbReference type="SMART" id="SM00739"/>
    </source>
</evidence>
<keyword evidence="5" id="KW-0694">RNA-binding</keyword>
<evidence type="ECO:0000256" key="3">
    <source>
        <dbReference type="ARBA" id="ARBA00023274"/>
    </source>
</evidence>
<evidence type="ECO:0000256" key="5">
    <source>
        <dbReference type="HAMAP-Rule" id="MF_01326"/>
    </source>
</evidence>
<evidence type="ECO:0000256" key="1">
    <source>
        <dbReference type="ARBA" id="ARBA00010618"/>
    </source>
</evidence>
<evidence type="ECO:0000313" key="9">
    <source>
        <dbReference type="Proteomes" id="UP000178532"/>
    </source>
</evidence>
<keyword evidence="3 5" id="KW-0687">Ribonucleoprotein</keyword>
<dbReference type="STRING" id="1798495.A3C19_00640"/>
<keyword evidence="2 5" id="KW-0689">Ribosomal protein</keyword>
<dbReference type="PANTHER" id="PTHR12903">
    <property type="entry name" value="MITOCHONDRIAL RIBOSOMAL PROTEIN L24"/>
    <property type="match status" value="1"/>
</dbReference>
<dbReference type="GO" id="GO:1990904">
    <property type="term" value="C:ribonucleoprotein complex"/>
    <property type="evidence" value="ECO:0007669"/>
    <property type="project" value="UniProtKB-KW"/>
</dbReference>
<dbReference type="Pfam" id="PF17136">
    <property type="entry name" value="ribosomal_L24"/>
    <property type="match status" value="1"/>
</dbReference>
<dbReference type="AlphaFoldDB" id="A0A1F6DKA3"/>
<sequence>MKIKKGDKVRVISGKDKGKSGVVLRAFPREGSVIVEGVALYKRHMKGTSGKVGRIIEKSRPIHVSNVARVEK</sequence>
<comment type="similarity">
    <text evidence="1 5 6">Belongs to the universal ribosomal protein uL24 family.</text>
</comment>
<evidence type="ECO:0000256" key="4">
    <source>
        <dbReference type="ARBA" id="ARBA00035206"/>
    </source>
</evidence>
<dbReference type="CDD" id="cd06089">
    <property type="entry name" value="KOW_RPL26"/>
    <property type="match status" value="1"/>
</dbReference>
<dbReference type="EMBL" id="MFLI01000017">
    <property type="protein sequence ID" value="OGG61747.1"/>
    <property type="molecule type" value="Genomic_DNA"/>
</dbReference>
<dbReference type="InterPro" id="IPR057264">
    <property type="entry name" value="Ribosomal_uL24_C"/>
</dbReference>
<gene>
    <name evidence="5" type="primary">rplX</name>
    <name evidence="8" type="ORF">A3C19_00640</name>
</gene>
<dbReference type="InterPro" id="IPR008991">
    <property type="entry name" value="Translation_prot_SH3-like_sf"/>
</dbReference>
<dbReference type="SMART" id="SM00739">
    <property type="entry name" value="KOW"/>
    <property type="match status" value="1"/>
</dbReference>